<name>A0A3G1QTK9_9ZZZZ</name>
<sequence>MKLIIEPDDGVSPLLSAIKNAKESIDLTIFRFDYGELDKALEAAVGAGVKVNALVASVNHGGEKSLRKLEMRFLEAGVTVARTSSELTRYHNKLIVIDQRILYVLSFNFTHLDIDRSRGFGIVTEDPKLVAEGINLLEADSTRTPYSSGLDSFVVSPCNAREVLGDFLKRAHKQLLIYDPKISDEEMIRILHDRAKAGVEIRVIGEAEAKLSVRVLPRLRLHTRVIIRDGHQAFIGSQSLRTAELDSRREVGIIVHDANIVKKIMETFESDWASSGGEANSNGNGKKSASPKQETERAIKVLIEELHPIATTVKKAVKKVVSQAGEEVLEDGTVKETVTKVVKKVVKQAVKEAAKA</sequence>
<dbReference type="PANTHER" id="PTHR43856:SF1">
    <property type="entry name" value="MITOCHONDRIAL CARDIOLIPIN HYDROLASE"/>
    <property type="match status" value="1"/>
</dbReference>
<evidence type="ECO:0000256" key="2">
    <source>
        <dbReference type="ARBA" id="ARBA00022963"/>
    </source>
</evidence>
<dbReference type="PANTHER" id="PTHR43856">
    <property type="entry name" value="CARDIOLIPIN HYDROLASE"/>
    <property type="match status" value="1"/>
</dbReference>
<evidence type="ECO:0000256" key="4">
    <source>
        <dbReference type="SAM" id="MobiDB-lite"/>
    </source>
</evidence>
<dbReference type="Pfam" id="PF13091">
    <property type="entry name" value="PLDc_2"/>
    <property type="match status" value="2"/>
</dbReference>
<evidence type="ECO:0000256" key="3">
    <source>
        <dbReference type="ARBA" id="ARBA00023098"/>
    </source>
</evidence>
<dbReference type="InterPro" id="IPR001736">
    <property type="entry name" value="PLipase_D/transphosphatidylase"/>
</dbReference>
<feature type="region of interest" description="Disordered" evidence="4">
    <location>
        <begin position="273"/>
        <end position="293"/>
    </location>
</feature>
<keyword evidence="1" id="KW-0378">Hydrolase</keyword>
<dbReference type="SUPFAM" id="SSF56024">
    <property type="entry name" value="Phospholipase D/nuclease"/>
    <property type="match status" value="2"/>
</dbReference>
<accession>A0A3G1QTK9</accession>
<organism evidence="6">
    <name type="scientific">uncultured organism</name>
    <dbReference type="NCBI Taxonomy" id="155900"/>
    <lineage>
        <taxon>unclassified sequences</taxon>
        <taxon>environmental samples</taxon>
    </lineage>
</organism>
<dbReference type="InterPro" id="IPR051406">
    <property type="entry name" value="PLD_domain"/>
</dbReference>
<keyword evidence="3" id="KW-0443">Lipid metabolism</keyword>
<dbReference type="EMBL" id="KY931679">
    <property type="protein sequence ID" value="AWN00232.1"/>
    <property type="molecule type" value="Genomic_DNA"/>
</dbReference>
<protein>
    <recommendedName>
        <fullName evidence="5">PLD phosphodiesterase domain-containing protein</fullName>
    </recommendedName>
</protein>
<evidence type="ECO:0000313" key="6">
    <source>
        <dbReference type="EMBL" id="AWN00232.1"/>
    </source>
</evidence>
<feature type="domain" description="PLD phosphodiesterase" evidence="5">
    <location>
        <begin position="86"/>
        <end position="113"/>
    </location>
</feature>
<dbReference type="Gene3D" id="3.30.870.10">
    <property type="entry name" value="Endonuclease Chain A"/>
    <property type="match status" value="2"/>
</dbReference>
<feature type="compositionally biased region" description="Low complexity" evidence="4">
    <location>
        <begin position="273"/>
        <end position="288"/>
    </location>
</feature>
<dbReference type="PROSITE" id="PS50035">
    <property type="entry name" value="PLD"/>
    <property type="match status" value="2"/>
</dbReference>
<dbReference type="AlphaFoldDB" id="A0A3G1QTK9"/>
<dbReference type="GO" id="GO:0016891">
    <property type="term" value="F:RNA endonuclease activity producing 5'-phosphomonoesters, hydrolytic mechanism"/>
    <property type="evidence" value="ECO:0007669"/>
    <property type="project" value="TreeGrafter"/>
</dbReference>
<dbReference type="GO" id="GO:0016042">
    <property type="term" value="P:lipid catabolic process"/>
    <property type="evidence" value="ECO:0007669"/>
    <property type="project" value="UniProtKB-KW"/>
</dbReference>
<evidence type="ECO:0000256" key="1">
    <source>
        <dbReference type="ARBA" id="ARBA00022801"/>
    </source>
</evidence>
<keyword evidence="2" id="KW-0442">Lipid degradation</keyword>
<proteinExistence type="predicted"/>
<evidence type="ECO:0000259" key="5">
    <source>
        <dbReference type="PROSITE" id="PS50035"/>
    </source>
</evidence>
<reference evidence="6" key="1">
    <citation type="submission" date="2017-04" db="EMBL/GenBank/DDBJ databases">
        <title>Identification of novel phosphatase/phytase genes by screening of metagenomic libraries derived from soil samples.</title>
        <authorList>
            <person name="Castillo Villamizar G.A."/>
            <person name="Nacke H."/>
            <person name="Bohning M."/>
            <person name="Gullans E."/>
            <person name="Keiser K."/>
            <person name="Daniel R."/>
        </authorList>
    </citation>
    <scope>NUCLEOTIDE SEQUENCE</scope>
</reference>
<dbReference type="InterPro" id="IPR025202">
    <property type="entry name" value="PLD-like_dom"/>
</dbReference>
<feature type="domain" description="PLD phosphodiesterase" evidence="5">
    <location>
        <begin position="217"/>
        <end position="244"/>
    </location>
</feature>